<organism evidence="2 3">
    <name type="scientific">Phyllotreta striolata</name>
    <name type="common">Striped flea beetle</name>
    <name type="synonym">Crioceris striolata</name>
    <dbReference type="NCBI Taxonomy" id="444603"/>
    <lineage>
        <taxon>Eukaryota</taxon>
        <taxon>Metazoa</taxon>
        <taxon>Ecdysozoa</taxon>
        <taxon>Arthropoda</taxon>
        <taxon>Hexapoda</taxon>
        <taxon>Insecta</taxon>
        <taxon>Pterygota</taxon>
        <taxon>Neoptera</taxon>
        <taxon>Endopterygota</taxon>
        <taxon>Coleoptera</taxon>
        <taxon>Polyphaga</taxon>
        <taxon>Cucujiformia</taxon>
        <taxon>Chrysomeloidea</taxon>
        <taxon>Chrysomelidae</taxon>
        <taxon>Galerucinae</taxon>
        <taxon>Alticini</taxon>
        <taxon>Phyllotreta</taxon>
    </lineage>
</organism>
<proteinExistence type="predicted"/>
<keyword evidence="3" id="KW-1185">Reference proteome</keyword>
<feature type="compositionally biased region" description="Polar residues" evidence="1">
    <location>
        <begin position="252"/>
        <end position="261"/>
    </location>
</feature>
<sequence length="403" mass="46754">MKKVIVSKPTEKPKCYPRRNFDCPNPLISNNWLIRNDSCRVNDILQPDFLRAKLRKPIEHVPEQPHSQPTKSSAHRKQFKSSNTCYCKEKSAEPTLIKRPNKCLSLEEFERQMDKNETWKSLSKARTSLHCFCKGVQASGLDIDLTDKVTLKKIQEELEKISNQLAITSQRQDYELYREREQDRYLKEIEDYEESSDIRTIVGTVNSNSKGATALDHCENVEPYQEVDSAVDSRQFKTKGSHSKATGDSYKGSGTSSSTNLKKFRDDNYFETHLVDECRDVPEHVCVHQYRLDERLLPQAVSIDRAGKSRCIVCNKPMLDKSREEKSIFNDRITRKKIRNLSKCLELGLAPHEVHIGNSERVQLIVNTDDYIKYGRFIGSYERPCHVNTYALRQQKMTCWRSH</sequence>
<feature type="region of interest" description="Disordered" evidence="1">
    <location>
        <begin position="230"/>
        <end position="262"/>
    </location>
</feature>
<gene>
    <name evidence="2" type="ORF">PHYEVI_LOCUS7297</name>
</gene>
<dbReference type="EMBL" id="OU900097">
    <property type="protein sequence ID" value="CAG9860950.1"/>
    <property type="molecule type" value="Genomic_DNA"/>
</dbReference>
<dbReference type="AlphaFoldDB" id="A0A9N9TTH8"/>
<dbReference type="Proteomes" id="UP001153712">
    <property type="component" value="Chromosome 4"/>
</dbReference>
<accession>A0A9N9TTH8</accession>
<evidence type="ECO:0000313" key="3">
    <source>
        <dbReference type="Proteomes" id="UP001153712"/>
    </source>
</evidence>
<dbReference type="OrthoDB" id="10002384at2759"/>
<reference evidence="2" key="1">
    <citation type="submission" date="2022-01" db="EMBL/GenBank/DDBJ databases">
        <authorList>
            <person name="King R."/>
        </authorList>
    </citation>
    <scope>NUCLEOTIDE SEQUENCE</scope>
</reference>
<evidence type="ECO:0000256" key="1">
    <source>
        <dbReference type="SAM" id="MobiDB-lite"/>
    </source>
</evidence>
<protein>
    <submittedName>
        <fullName evidence="2">Uncharacterized protein</fullName>
    </submittedName>
</protein>
<name>A0A9N9TTH8_PHYSR</name>
<evidence type="ECO:0000313" key="2">
    <source>
        <dbReference type="EMBL" id="CAG9860950.1"/>
    </source>
</evidence>